<organism evidence="4 5">
    <name type="scientific">Dietzia cinnamea</name>
    <dbReference type="NCBI Taxonomy" id="321318"/>
    <lineage>
        <taxon>Bacteria</taxon>
        <taxon>Bacillati</taxon>
        <taxon>Actinomycetota</taxon>
        <taxon>Actinomycetes</taxon>
        <taxon>Mycobacteriales</taxon>
        <taxon>Dietziaceae</taxon>
        <taxon>Dietzia</taxon>
    </lineage>
</organism>
<dbReference type="GO" id="GO:0080120">
    <property type="term" value="P:CAAX-box protein maturation"/>
    <property type="evidence" value="ECO:0007669"/>
    <property type="project" value="UniProtKB-ARBA"/>
</dbReference>
<keyword evidence="2" id="KW-1133">Transmembrane helix</keyword>
<feature type="transmembrane region" description="Helical" evidence="2">
    <location>
        <begin position="177"/>
        <end position="204"/>
    </location>
</feature>
<feature type="transmembrane region" description="Helical" evidence="2">
    <location>
        <begin position="131"/>
        <end position="153"/>
    </location>
</feature>
<keyword evidence="2" id="KW-0812">Transmembrane</keyword>
<dbReference type="GO" id="GO:0004175">
    <property type="term" value="F:endopeptidase activity"/>
    <property type="evidence" value="ECO:0007669"/>
    <property type="project" value="UniProtKB-ARBA"/>
</dbReference>
<comment type="caution">
    <text evidence="4">The sequence shown here is derived from an EMBL/GenBank/DDBJ whole genome shotgun (WGS) entry which is preliminary data.</text>
</comment>
<accession>A0A4R3ZX65</accession>
<keyword evidence="2" id="KW-0472">Membrane</keyword>
<dbReference type="EMBL" id="SMCX01000004">
    <property type="protein sequence ID" value="TCW25381.1"/>
    <property type="molecule type" value="Genomic_DNA"/>
</dbReference>
<feature type="transmembrane region" description="Helical" evidence="2">
    <location>
        <begin position="36"/>
        <end position="56"/>
    </location>
</feature>
<feature type="compositionally biased region" description="Basic and acidic residues" evidence="1">
    <location>
        <begin position="1"/>
        <end position="11"/>
    </location>
</feature>
<evidence type="ECO:0000259" key="3">
    <source>
        <dbReference type="Pfam" id="PF02517"/>
    </source>
</evidence>
<evidence type="ECO:0000313" key="5">
    <source>
        <dbReference type="Proteomes" id="UP000295805"/>
    </source>
</evidence>
<proteinExistence type="predicted"/>
<dbReference type="Pfam" id="PF02517">
    <property type="entry name" value="Rce1-like"/>
    <property type="match status" value="1"/>
</dbReference>
<dbReference type="AlphaFoldDB" id="A0A4R3ZX65"/>
<evidence type="ECO:0000313" key="4">
    <source>
        <dbReference type="EMBL" id="TCW25381.1"/>
    </source>
</evidence>
<sequence>MTSGQRDRDTPTGRYLRALRTGDMDTAPSHPSRRRVLVVVVTLVVGAAVGAWALRIPAGDALFYPATALLAAVWLTGAFASGPIRVGCEPYRPRRPVLSSVLTAAALALVFCLGALVVARIEPLRDPVDALLAHATVGNLALVAVLTAVNGVAEECFHRGAVYSAASRVRPVLTTTVVYAAVTATAGIPLLVLAAVIVGVVTALQRRATGGVLGPAITHVAWSMVMLFALGPILDAARG</sequence>
<dbReference type="Proteomes" id="UP000295805">
    <property type="component" value="Unassembled WGS sequence"/>
</dbReference>
<protein>
    <recommendedName>
        <fullName evidence="3">CAAX prenyl protease 2/Lysostaphin resistance protein A-like domain-containing protein</fullName>
    </recommendedName>
</protein>
<name>A0A4R3ZX65_9ACTN</name>
<gene>
    <name evidence="4" type="ORF">EDD19_104100</name>
</gene>
<feature type="transmembrane region" description="Helical" evidence="2">
    <location>
        <begin position="96"/>
        <end position="119"/>
    </location>
</feature>
<feature type="transmembrane region" description="Helical" evidence="2">
    <location>
        <begin position="216"/>
        <end position="234"/>
    </location>
</feature>
<evidence type="ECO:0000256" key="2">
    <source>
        <dbReference type="SAM" id="Phobius"/>
    </source>
</evidence>
<feature type="transmembrane region" description="Helical" evidence="2">
    <location>
        <begin position="62"/>
        <end position="84"/>
    </location>
</feature>
<dbReference type="InterPro" id="IPR003675">
    <property type="entry name" value="Rce1/LyrA-like_dom"/>
</dbReference>
<reference evidence="4 5" key="1">
    <citation type="submission" date="2019-03" db="EMBL/GenBank/DDBJ databases">
        <title>Root nodule microbial communities of legume samples collected from USA, Mexico and Botswana.</title>
        <authorList>
            <person name="Hirsch A."/>
        </authorList>
    </citation>
    <scope>NUCLEOTIDE SEQUENCE [LARGE SCALE GENOMIC DNA]</scope>
    <source>
        <strain evidence="4 5">55</strain>
    </source>
</reference>
<dbReference type="GeneID" id="89531289"/>
<evidence type="ECO:0000256" key="1">
    <source>
        <dbReference type="SAM" id="MobiDB-lite"/>
    </source>
</evidence>
<dbReference type="RefSeq" id="WP_243699613.1">
    <property type="nucleotide sequence ID" value="NZ_CP143053.1"/>
</dbReference>
<feature type="region of interest" description="Disordered" evidence="1">
    <location>
        <begin position="1"/>
        <end position="30"/>
    </location>
</feature>
<feature type="domain" description="CAAX prenyl protease 2/Lysostaphin resistance protein A-like" evidence="3">
    <location>
        <begin position="139"/>
        <end position="224"/>
    </location>
</feature>